<name>A0A8H7I6T9_9AGAM</name>
<reference evidence="1" key="1">
    <citation type="submission" date="2020-09" db="EMBL/GenBank/DDBJ databases">
        <title>Comparative genome analyses of four rice-infecting Rhizoctonia solani isolates reveal extensive enrichment of homogalacturonan modification genes.</title>
        <authorList>
            <person name="Lee D.-Y."/>
            <person name="Jeon J."/>
            <person name="Kim K.-T."/>
            <person name="Cheong K."/>
            <person name="Song H."/>
            <person name="Choi G."/>
            <person name="Ko J."/>
            <person name="Opiyo S.O."/>
            <person name="Zuo S."/>
            <person name="Madhav S."/>
            <person name="Lee Y.-H."/>
            <person name="Wang G.-L."/>
        </authorList>
    </citation>
    <scope>NUCLEOTIDE SEQUENCE</scope>
    <source>
        <strain evidence="1">AG1-IA B2</strain>
    </source>
</reference>
<dbReference type="AlphaFoldDB" id="A0A8H7I6T9"/>
<gene>
    <name evidence="1" type="ORF">RHS01_08465</name>
</gene>
<organism evidence="1 2">
    <name type="scientific">Rhizoctonia solani</name>
    <dbReference type="NCBI Taxonomy" id="456999"/>
    <lineage>
        <taxon>Eukaryota</taxon>
        <taxon>Fungi</taxon>
        <taxon>Dikarya</taxon>
        <taxon>Basidiomycota</taxon>
        <taxon>Agaricomycotina</taxon>
        <taxon>Agaricomycetes</taxon>
        <taxon>Cantharellales</taxon>
        <taxon>Ceratobasidiaceae</taxon>
        <taxon>Rhizoctonia</taxon>
    </lineage>
</organism>
<sequence length="438" mass="49695">MSGFIGGDDSVRRVRFVQKQRHRYTTYYGSNIKSRTGRQFIVCDAGGSTVDTAAYVVQGVAEGEMSGDRNPETATVTDAKKGIRTRLTNAFRSNKSKSATPTAFYSPLLQSAQRKQQRMVEQFIQKGEENFELHCKREFNTGPEAQQYYVVEAGVSLPENPDVVQSFFEDPVRGVIKSLHKQLAGMRPKYIFLVGGFGASKYLRRRVEEEFRPWNIRVLFLDDTMVKLHRMALSFGTLSNVSLGGAARMSFGLKTMEPYDPEVLEHVHRRQRPWQMGSTCRRKLQSRYQKGIRKNVRVVQSRLGQFTVALYAWVNEATSPPGWVVDSNDNMIDGFELVCFISAQISTMEGALQKDPSSDNCWRLGFILCIEFDGVELKARLEWVEKVTEVPGNTRYPSFKTLFCSVGHTSSRASTSARQLEYDPDQQSNYTVLHTSMK</sequence>
<proteinExistence type="predicted"/>
<protein>
    <submittedName>
        <fullName evidence="1">ATP binding</fullName>
    </submittedName>
</protein>
<dbReference type="InterPro" id="IPR043129">
    <property type="entry name" value="ATPase_NBD"/>
</dbReference>
<comment type="caution">
    <text evidence="1">The sequence shown here is derived from an EMBL/GenBank/DDBJ whole genome shotgun (WGS) entry which is preliminary data.</text>
</comment>
<dbReference type="PANTHER" id="PTHR14187">
    <property type="entry name" value="ALPHA KINASE/ELONGATION FACTOR 2 KINASE"/>
    <property type="match status" value="1"/>
</dbReference>
<evidence type="ECO:0000313" key="1">
    <source>
        <dbReference type="EMBL" id="KAF8751521.1"/>
    </source>
</evidence>
<dbReference type="Proteomes" id="UP000614334">
    <property type="component" value="Unassembled WGS sequence"/>
</dbReference>
<dbReference type="CDD" id="cd10170">
    <property type="entry name" value="ASKHA_NBD_HSP70"/>
    <property type="match status" value="1"/>
</dbReference>
<dbReference type="EMBL" id="JACYCF010000017">
    <property type="protein sequence ID" value="KAF8751521.1"/>
    <property type="molecule type" value="Genomic_DNA"/>
</dbReference>
<evidence type="ECO:0000313" key="2">
    <source>
        <dbReference type="Proteomes" id="UP000614334"/>
    </source>
</evidence>
<dbReference type="PANTHER" id="PTHR14187:SF5">
    <property type="entry name" value="HEAT SHOCK 70 KDA PROTEIN 12A"/>
    <property type="match status" value="1"/>
</dbReference>
<dbReference type="SUPFAM" id="SSF53067">
    <property type="entry name" value="Actin-like ATPase domain"/>
    <property type="match status" value="1"/>
</dbReference>
<accession>A0A8H7I6T9</accession>